<organism evidence="3 4">
    <name type="scientific">Eiseniibacteriota bacterium</name>
    <dbReference type="NCBI Taxonomy" id="2212470"/>
    <lineage>
        <taxon>Bacteria</taxon>
        <taxon>Candidatus Eiseniibacteriota</taxon>
    </lineage>
</organism>
<dbReference type="SUPFAM" id="SSF49879">
    <property type="entry name" value="SMAD/FHA domain"/>
    <property type="match status" value="1"/>
</dbReference>
<dbReference type="CDD" id="cd00060">
    <property type="entry name" value="FHA"/>
    <property type="match status" value="1"/>
</dbReference>
<comment type="caution">
    <text evidence="3">The sequence shown here is derived from an EMBL/GenBank/DDBJ whole genome shotgun (WGS) entry which is preliminary data.</text>
</comment>
<evidence type="ECO:0000256" key="1">
    <source>
        <dbReference type="SAM" id="Phobius"/>
    </source>
</evidence>
<dbReference type="PROSITE" id="PS50006">
    <property type="entry name" value="FHA_DOMAIN"/>
    <property type="match status" value="1"/>
</dbReference>
<gene>
    <name evidence="3" type="ORF">HZA61_15980</name>
</gene>
<dbReference type="EMBL" id="JACRIW010000114">
    <property type="protein sequence ID" value="MBI5170985.1"/>
    <property type="molecule type" value="Genomic_DNA"/>
</dbReference>
<name>A0A933SFZ4_UNCEI</name>
<keyword evidence="1" id="KW-1133">Transmembrane helix</keyword>
<feature type="domain" description="FHA" evidence="2">
    <location>
        <begin position="28"/>
        <end position="78"/>
    </location>
</feature>
<dbReference type="InterPro" id="IPR008984">
    <property type="entry name" value="SMAD_FHA_dom_sf"/>
</dbReference>
<dbReference type="Pfam" id="PF00498">
    <property type="entry name" value="FHA"/>
    <property type="match status" value="1"/>
</dbReference>
<dbReference type="PANTHER" id="PTHR23308">
    <property type="entry name" value="NUCLEAR INHIBITOR OF PROTEIN PHOSPHATASE-1"/>
    <property type="match status" value="1"/>
</dbReference>
<feature type="transmembrane region" description="Helical" evidence="1">
    <location>
        <begin position="168"/>
        <end position="189"/>
    </location>
</feature>
<evidence type="ECO:0000259" key="2">
    <source>
        <dbReference type="PROSITE" id="PS50006"/>
    </source>
</evidence>
<dbReference type="InterPro" id="IPR050923">
    <property type="entry name" value="Cell_Proc_Reg/RNA_Proc"/>
</dbReference>
<sequence>MPESTVLKLRLSLMGRPVRNYTFDKPVVCVGRDPEADIFVDNPGVSRDHFRLERTPTGEYQITDLGSANGTFLNDQMVNAATVRNNDVVRFGKYTLWVGYEHDRRSGADHAAAPPPTQGNTVVLSRSELGSLFDAVRERETNPPAAPAAAAPAAAPVRVAAPAPASSAAVVIAFLLGAALGAGAAYLLLTR</sequence>
<dbReference type="Gene3D" id="2.60.200.20">
    <property type="match status" value="1"/>
</dbReference>
<dbReference type="AlphaFoldDB" id="A0A933SFZ4"/>
<dbReference type="SMART" id="SM00240">
    <property type="entry name" value="FHA"/>
    <property type="match status" value="1"/>
</dbReference>
<evidence type="ECO:0000313" key="3">
    <source>
        <dbReference type="EMBL" id="MBI5170985.1"/>
    </source>
</evidence>
<protein>
    <submittedName>
        <fullName evidence="3">FHA domain-containing protein</fullName>
    </submittedName>
</protein>
<keyword evidence="1" id="KW-0812">Transmembrane</keyword>
<keyword evidence="1" id="KW-0472">Membrane</keyword>
<dbReference type="InterPro" id="IPR000253">
    <property type="entry name" value="FHA_dom"/>
</dbReference>
<accession>A0A933SFZ4</accession>
<evidence type="ECO:0000313" key="4">
    <source>
        <dbReference type="Proteomes" id="UP000696931"/>
    </source>
</evidence>
<reference evidence="3" key="1">
    <citation type="submission" date="2020-07" db="EMBL/GenBank/DDBJ databases">
        <title>Huge and variable diversity of episymbiotic CPR bacteria and DPANN archaea in groundwater ecosystems.</title>
        <authorList>
            <person name="He C.Y."/>
            <person name="Keren R."/>
            <person name="Whittaker M."/>
            <person name="Farag I.F."/>
            <person name="Doudna J."/>
            <person name="Cate J.H.D."/>
            <person name="Banfield J.F."/>
        </authorList>
    </citation>
    <scope>NUCLEOTIDE SEQUENCE</scope>
    <source>
        <strain evidence="3">NC_groundwater_1813_Pr3_B-0.1um_71_17</strain>
    </source>
</reference>
<dbReference type="Proteomes" id="UP000696931">
    <property type="component" value="Unassembled WGS sequence"/>
</dbReference>
<proteinExistence type="predicted"/>